<dbReference type="AlphaFoldDB" id="S3DBP0"/>
<evidence type="ECO:0000313" key="2">
    <source>
        <dbReference type="EMBL" id="EPE34529.1"/>
    </source>
</evidence>
<protein>
    <submittedName>
        <fullName evidence="2">Uncharacterized protein</fullName>
    </submittedName>
</protein>
<keyword evidence="1" id="KW-1133">Transmembrane helix</keyword>
<dbReference type="EMBL" id="KE145356">
    <property type="protein sequence ID" value="EPE34529.1"/>
    <property type="molecule type" value="Genomic_DNA"/>
</dbReference>
<keyword evidence="1" id="KW-0472">Membrane</keyword>
<evidence type="ECO:0000313" key="3">
    <source>
        <dbReference type="Proteomes" id="UP000016922"/>
    </source>
</evidence>
<accession>S3DBP0</accession>
<name>S3DBP0_GLAL2</name>
<dbReference type="RefSeq" id="XP_008078464.1">
    <property type="nucleotide sequence ID" value="XM_008080273.1"/>
</dbReference>
<feature type="transmembrane region" description="Helical" evidence="1">
    <location>
        <begin position="20"/>
        <end position="44"/>
    </location>
</feature>
<sequence length="201" mass="22366">MPRPYCKNSKRCPDAPVAHIWTSLGLVIVSALNLAIIVCASIWFHQLGRNGPYRRIEMSTKVKTFIYAFALPITTFIAAPLGIILAQKRILTPALAVKGGGILFIGWATQTSVWFSCESDSDYGVYHRTNNSKFCPSLVISSHHQAVGTARWWTGLMVTLLIFSHLGLSVMELSRSKRAYSNIEDKANSCYNEGEWIEKVA</sequence>
<gene>
    <name evidence="2" type="ORF">GLAREA_10223</name>
</gene>
<proteinExistence type="predicted"/>
<reference evidence="2 3" key="1">
    <citation type="journal article" date="2013" name="BMC Genomics">
        <title>Genomics-driven discovery of the pneumocandin biosynthetic gene cluster in the fungus Glarea lozoyensis.</title>
        <authorList>
            <person name="Chen L."/>
            <person name="Yue Q."/>
            <person name="Zhang X."/>
            <person name="Xiang M."/>
            <person name="Wang C."/>
            <person name="Li S."/>
            <person name="Che Y."/>
            <person name="Ortiz-Lopez F.J."/>
            <person name="Bills G.F."/>
            <person name="Liu X."/>
            <person name="An Z."/>
        </authorList>
    </citation>
    <scope>NUCLEOTIDE SEQUENCE [LARGE SCALE GENOMIC DNA]</scope>
    <source>
        <strain evidence="3">ATCC 20868 / MF5171</strain>
    </source>
</reference>
<feature type="transmembrane region" description="Helical" evidence="1">
    <location>
        <begin position="152"/>
        <end position="171"/>
    </location>
</feature>
<feature type="transmembrane region" description="Helical" evidence="1">
    <location>
        <begin position="65"/>
        <end position="86"/>
    </location>
</feature>
<keyword evidence="3" id="KW-1185">Reference proteome</keyword>
<dbReference type="Proteomes" id="UP000016922">
    <property type="component" value="Unassembled WGS sequence"/>
</dbReference>
<organism evidence="2 3">
    <name type="scientific">Glarea lozoyensis (strain ATCC 20868 / MF5171)</name>
    <dbReference type="NCBI Taxonomy" id="1116229"/>
    <lineage>
        <taxon>Eukaryota</taxon>
        <taxon>Fungi</taxon>
        <taxon>Dikarya</taxon>
        <taxon>Ascomycota</taxon>
        <taxon>Pezizomycotina</taxon>
        <taxon>Leotiomycetes</taxon>
        <taxon>Helotiales</taxon>
        <taxon>Helotiaceae</taxon>
        <taxon>Glarea</taxon>
    </lineage>
</organism>
<dbReference type="HOGENOM" id="CLU_1360515_0_0_1"/>
<dbReference type="KEGG" id="glz:GLAREA_10223"/>
<dbReference type="GeneID" id="19469270"/>
<keyword evidence="1" id="KW-0812">Transmembrane</keyword>
<evidence type="ECO:0000256" key="1">
    <source>
        <dbReference type="SAM" id="Phobius"/>
    </source>
</evidence>